<keyword evidence="6" id="KW-0732">Signal</keyword>
<dbReference type="EMBL" id="HBFN01009596">
    <property type="protein sequence ID" value="CAD8789045.1"/>
    <property type="molecule type" value="Transcribed_RNA"/>
</dbReference>
<protein>
    <recommendedName>
        <fullName evidence="2 5">peptidylprolyl isomerase</fullName>
        <ecNumber evidence="2 5">5.2.1.8</ecNumber>
    </recommendedName>
</protein>
<sequence>MSLLMVLACLGASHAFAPAALPLKLAGAAAPTLGRGRSCSLSMGVERGDVIKGVVPALLAGAGAAPAFAMKKKPVDKGDGKWANHLGEFTDEEISEGFTTTASGLKYKQVQEGTGAQPRTGNTVTTHYSGYLLSNGALFDSSYDRRKPLSFKVGQGQVIKAWDEALLDMKIGSKRILVIPPELGYGERGAGGGLIPAGATLVFYVELVGVAP</sequence>
<dbReference type="SUPFAM" id="SSF54534">
    <property type="entry name" value="FKBP-like"/>
    <property type="match status" value="1"/>
</dbReference>
<evidence type="ECO:0000313" key="8">
    <source>
        <dbReference type="EMBL" id="CAD8789045.1"/>
    </source>
</evidence>
<dbReference type="PANTHER" id="PTHR43811:SF19">
    <property type="entry name" value="39 KDA FK506-BINDING NUCLEAR PROTEIN"/>
    <property type="match status" value="1"/>
</dbReference>
<evidence type="ECO:0000256" key="3">
    <source>
        <dbReference type="ARBA" id="ARBA00023110"/>
    </source>
</evidence>
<feature type="chain" id="PRO_5031514024" description="peptidylprolyl isomerase" evidence="6">
    <location>
        <begin position="16"/>
        <end position="212"/>
    </location>
</feature>
<accession>A0A7S0VJW6</accession>
<keyword evidence="4 5" id="KW-0413">Isomerase</keyword>
<evidence type="ECO:0000256" key="6">
    <source>
        <dbReference type="SAM" id="SignalP"/>
    </source>
</evidence>
<dbReference type="GO" id="GO:0003755">
    <property type="term" value="F:peptidyl-prolyl cis-trans isomerase activity"/>
    <property type="evidence" value="ECO:0007669"/>
    <property type="project" value="UniProtKB-KW"/>
</dbReference>
<name>A0A7S0VJW6_9CRYP</name>
<evidence type="ECO:0000259" key="7">
    <source>
        <dbReference type="PROSITE" id="PS50059"/>
    </source>
</evidence>
<dbReference type="AlphaFoldDB" id="A0A7S0VJW6"/>
<dbReference type="EC" id="5.2.1.8" evidence="2 5"/>
<gene>
    <name evidence="8" type="ORF">HTEP1355_LOCUS5552</name>
</gene>
<dbReference type="InterPro" id="IPR046357">
    <property type="entry name" value="PPIase_dom_sf"/>
</dbReference>
<organism evidence="8">
    <name type="scientific">Hemiselmis tepida</name>
    <dbReference type="NCBI Taxonomy" id="464990"/>
    <lineage>
        <taxon>Eukaryota</taxon>
        <taxon>Cryptophyceae</taxon>
        <taxon>Cryptomonadales</taxon>
        <taxon>Hemiselmidaceae</taxon>
        <taxon>Hemiselmis</taxon>
    </lineage>
</organism>
<dbReference type="FunFam" id="3.10.50.40:FF:000006">
    <property type="entry name" value="Peptidyl-prolyl cis-trans isomerase"/>
    <property type="match status" value="1"/>
</dbReference>
<dbReference type="PROSITE" id="PS50059">
    <property type="entry name" value="FKBP_PPIASE"/>
    <property type="match status" value="1"/>
</dbReference>
<comment type="catalytic activity">
    <reaction evidence="1 5">
        <text>[protein]-peptidylproline (omega=180) = [protein]-peptidylproline (omega=0)</text>
        <dbReference type="Rhea" id="RHEA:16237"/>
        <dbReference type="Rhea" id="RHEA-COMP:10747"/>
        <dbReference type="Rhea" id="RHEA-COMP:10748"/>
        <dbReference type="ChEBI" id="CHEBI:83833"/>
        <dbReference type="ChEBI" id="CHEBI:83834"/>
        <dbReference type="EC" id="5.2.1.8"/>
    </reaction>
</comment>
<feature type="signal peptide" evidence="6">
    <location>
        <begin position="1"/>
        <end position="15"/>
    </location>
</feature>
<evidence type="ECO:0000256" key="2">
    <source>
        <dbReference type="ARBA" id="ARBA00013194"/>
    </source>
</evidence>
<feature type="domain" description="PPIase FKBP-type" evidence="7">
    <location>
        <begin position="121"/>
        <end position="211"/>
    </location>
</feature>
<dbReference type="Pfam" id="PF00254">
    <property type="entry name" value="FKBP_C"/>
    <property type="match status" value="1"/>
</dbReference>
<proteinExistence type="predicted"/>
<keyword evidence="3 5" id="KW-0697">Rotamase</keyword>
<evidence type="ECO:0000256" key="1">
    <source>
        <dbReference type="ARBA" id="ARBA00000971"/>
    </source>
</evidence>
<evidence type="ECO:0000256" key="5">
    <source>
        <dbReference type="PROSITE-ProRule" id="PRU00277"/>
    </source>
</evidence>
<reference evidence="8" key="1">
    <citation type="submission" date="2021-01" db="EMBL/GenBank/DDBJ databases">
        <authorList>
            <person name="Corre E."/>
            <person name="Pelletier E."/>
            <person name="Niang G."/>
            <person name="Scheremetjew M."/>
            <person name="Finn R."/>
            <person name="Kale V."/>
            <person name="Holt S."/>
            <person name="Cochrane G."/>
            <person name="Meng A."/>
            <person name="Brown T."/>
            <person name="Cohen L."/>
        </authorList>
    </citation>
    <scope>NUCLEOTIDE SEQUENCE</scope>
    <source>
        <strain evidence="8">CCMP443</strain>
    </source>
</reference>
<dbReference type="InterPro" id="IPR001179">
    <property type="entry name" value="PPIase_FKBP_dom"/>
</dbReference>
<dbReference type="PANTHER" id="PTHR43811">
    <property type="entry name" value="FKBP-TYPE PEPTIDYL-PROLYL CIS-TRANS ISOMERASE FKPA"/>
    <property type="match status" value="1"/>
</dbReference>
<dbReference type="Gene3D" id="3.10.50.40">
    <property type="match status" value="1"/>
</dbReference>
<evidence type="ECO:0000256" key="4">
    <source>
        <dbReference type="ARBA" id="ARBA00023235"/>
    </source>
</evidence>